<dbReference type="GeneID" id="113799167"/>
<gene>
    <name evidence="2" type="primary">LOC113799167</name>
</gene>
<dbReference type="AlphaFoldDB" id="A0A6P6YLD3"/>
<accession>A0A6P6YLD3</accession>
<reference evidence="2" key="1">
    <citation type="submission" date="2025-08" db="UniProtKB">
        <authorList>
            <consortium name="RefSeq"/>
        </authorList>
    </citation>
    <scope>IDENTIFICATION</scope>
    <source>
        <strain evidence="2">Airmid</strain>
    </source>
</reference>
<evidence type="ECO:0000313" key="1">
    <source>
        <dbReference type="Proteomes" id="UP000515146"/>
    </source>
</evidence>
<dbReference type="OrthoDB" id="6510605at2759"/>
<dbReference type="InParanoid" id="A0A6P6YLD3"/>
<evidence type="ECO:0000313" key="2">
    <source>
        <dbReference type="RefSeq" id="XP_027205561.1"/>
    </source>
</evidence>
<keyword evidence="1" id="KW-1185">Reference proteome</keyword>
<name>A0A6P6YLD3_DERPT</name>
<dbReference type="RefSeq" id="XP_027205561.1">
    <property type="nucleotide sequence ID" value="XM_027349760.1"/>
</dbReference>
<proteinExistence type="predicted"/>
<organism evidence="1 2">
    <name type="scientific">Dermatophagoides pteronyssinus</name>
    <name type="common">European house dust mite</name>
    <dbReference type="NCBI Taxonomy" id="6956"/>
    <lineage>
        <taxon>Eukaryota</taxon>
        <taxon>Metazoa</taxon>
        <taxon>Ecdysozoa</taxon>
        <taxon>Arthropoda</taxon>
        <taxon>Chelicerata</taxon>
        <taxon>Arachnida</taxon>
        <taxon>Acari</taxon>
        <taxon>Acariformes</taxon>
        <taxon>Sarcoptiformes</taxon>
        <taxon>Astigmata</taxon>
        <taxon>Psoroptidia</taxon>
        <taxon>Analgoidea</taxon>
        <taxon>Pyroglyphidae</taxon>
        <taxon>Dermatophagoidinae</taxon>
        <taxon>Dermatophagoides</taxon>
    </lineage>
</organism>
<dbReference type="Proteomes" id="UP000515146">
    <property type="component" value="Unplaced"/>
</dbReference>
<dbReference type="KEGG" id="dpte:113799167"/>
<protein>
    <submittedName>
        <fullName evidence="2">Formin-C-like</fullName>
    </submittedName>
</protein>
<sequence length="254" mass="29716">MCTIKDSSLMDENDFTSLDNFDSLGDPMEMTKLFYDRYLQRKQSDSLQSKTTTTKTDDFQKEIVEEIRKLNLALKQIQMAVDDIPAKIEQAIKSFHLEQQPFEKQSLNLDQDNDHDTTIISDDIEILDYFRNTDLLGAQLNDNDNNINNNNNINTNRCDQSINLSSLSSNLQNYYETDFYRHWSRHFHRQIKSPSSLLSSSSSSLLSNELYKLSLNVFNGNRTWLYHLDHPCPKANQSIMPYSRELDLDFWLMN</sequence>